<proteinExistence type="predicted"/>
<organism evidence="1 2">
    <name type="scientific">Hypsibius exemplaris</name>
    <name type="common">Freshwater tardigrade</name>
    <dbReference type="NCBI Taxonomy" id="2072580"/>
    <lineage>
        <taxon>Eukaryota</taxon>
        <taxon>Metazoa</taxon>
        <taxon>Ecdysozoa</taxon>
        <taxon>Tardigrada</taxon>
        <taxon>Eutardigrada</taxon>
        <taxon>Parachela</taxon>
        <taxon>Hypsibioidea</taxon>
        <taxon>Hypsibiidae</taxon>
        <taxon>Hypsibius</taxon>
    </lineage>
</organism>
<evidence type="ECO:0000313" key="2">
    <source>
        <dbReference type="Proteomes" id="UP000192578"/>
    </source>
</evidence>
<protein>
    <submittedName>
        <fullName evidence="1">Uncharacterized protein</fullName>
    </submittedName>
</protein>
<comment type="caution">
    <text evidence="1">The sequence shown here is derived from an EMBL/GenBank/DDBJ whole genome shotgun (WGS) entry which is preliminary data.</text>
</comment>
<sequence>MLMLSGFSWCEVPSADNSVPHQSCRNVPFTYERRPAVRTLCEAEGNTYLIPDNFDMSLLQSEIGSLNVIGGAARSDPVTPLPSRSTLLTVHLERFNTEASWPRFPIDRFFINVKAHLETLSLVNVKLLKLVSWDFKDFERLKTLRLVQVQVEVISATIFESLTSESGSPVLAHVEIRDGRVSSLDWAFLKPIASSLITLCPVIWTWCTSDKNFFETLYPGH</sequence>
<dbReference type="EMBL" id="MTYJ01000083">
    <property type="protein sequence ID" value="OQV15759.1"/>
    <property type="molecule type" value="Genomic_DNA"/>
</dbReference>
<accession>A0A1W0WKQ9</accession>
<name>A0A1W0WKQ9_HYPEX</name>
<reference evidence="2" key="1">
    <citation type="submission" date="2017-01" db="EMBL/GenBank/DDBJ databases">
        <title>Comparative genomics of anhydrobiosis in the tardigrade Hypsibius dujardini.</title>
        <authorList>
            <person name="Yoshida Y."/>
            <person name="Koutsovoulos G."/>
            <person name="Laetsch D."/>
            <person name="Stevens L."/>
            <person name="Kumar S."/>
            <person name="Horikawa D."/>
            <person name="Ishino K."/>
            <person name="Komine S."/>
            <person name="Tomita M."/>
            <person name="Blaxter M."/>
            <person name="Arakawa K."/>
        </authorList>
    </citation>
    <scope>NUCLEOTIDE SEQUENCE [LARGE SCALE GENOMIC DNA]</scope>
    <source>
        <strain evidence="2">Z151</strain>
    </source>
</reference>
<evidence type="ECO:0000313" key="1">
    <source>
        <dbReference type="EMBL" id="OQV15759.1"/>
    </source>
</evidence>
<dbReference type="OrthoDB" id="676979at2759"/>
<dbReference type="AlphaFoldDB" id="A0A1W0WKQ9"/>
<dbReference type="Proteomes" id="UP000192578">
    <property type="component" value="Unassembled WGS sequence"/>
</dbReference>
<gene>
    <name evidence="1" type="ORF">BV898_10096</name>
</gene>
<keyword evidence="2" id="KW-1185">Reference proteome</keyword>